<sequence length="82" mass="9075">MEGCSYMRRLSLGDSLNICARGRGGGRLCDCRSLHDSSVLSFPNLEFSSNYLRLGEGIDINCRLKGVVCNRKILCSVTSWDV</sequence>
<comment type="caution">
    <text evidence="1">The sequence shown here is derived from an EMBL/GenBank/DDBJ whole genome shotgun (WGS) entry which is preliminary data.</text>
</comment>
<dbReference type="Proteomes" id="UP000824782">
    <property type="component" value="Unassembled WGS sequence"/>
</dbReference>
<proteinExistence type="predicted"/>
<name>A0AAV6Z496_ENGPU</name>
<keyword evidence="2" id="KW-1185">Reference proteome</keyword>
<gene>
    <name evidence="1" type="ORF">GDO81_022689</name>
</gene>
<reference evidence="1" key="1">
    <citation type="thesis" date="2020" institute="ProQuest LLC" country="789 East Eisenhower Parkway, Ann Arbor, MI, USA">
        <title>Comparative Genomics and Chromosome Evolution.</title>
        <authorList>
            <person name="Mudd A.B."/>
        </authorList>
    </citation>
    <scope>NUCLEOTIDE SEQUENCE</scope>
    <source>
        <strain evidence="1">237g6f4</strain>
        <tissue evidence="1">Blood</tissue>
    </source>
</reference>
<accession>A0AAV6Z496</accession>
<evidence type="ECO:0000313" key="1">
    <source>
        <dbReference type="EMBL" id="KAG8544324.1"/>
    </source>
</evidence>
<dbReference type="EMBL" id="WNYA01002386">
    <property type="protein sequence ID" value="KAG8544324.1"/>
    <property type="molecule type" value="Genomic_DNA"/>
</dbReference>
<organism evidence="1 2">
    <name type="scientific">Engystomops pustulosus</name>
    <name type="common">Tungara frog</name>
    <name type="synonym">Physalaemus pustulosus</name>
    <dbReference type="NCBI Taxonomy" id="76066"/>
    <lineage>
        <taxon>Eukaryota</taxon>
        <taxon>Metazoa</taxon>
        <taxon>Chordata</taxon>
        <taxon>Craniata</taxon>
        <taxon>Vertebrata</taxon>
        <taxon>Euteleostomi</taxon>
        <taxon>Amphibia</taxon>
        <taxon>Batrachia</taxon>
        <taxon>Anura</taxon>
        <taxon>Neobatrachia</taxon>
        <taxon>Hyloidea</taxon>
        <taxon>Leptodactylidae</taxon>
        <taxon>Leiuperinae</taxon>
        <taxon>Engystomops</taxon>
    </lineage>
</organism>
<evidence type="ECO:0000313" key="2">
    <source>
        <dbReference type="Proteomes" id="UP000824782"/>
    </source>
</evidence>
<protein>
    <submittedName>
        <fullName evidence="1">Uncharacterized protein</fullName>
    </submittedName>
</protein>
<dbReference type="AlphaFoldDB" id="A0AAV6Z496"/>